<protein>
    <submittedName>
        <fullName evidence="1">Uncharacterized protein</fullName>
    </submittedName>
</protein>
<dbReference type="STRING" id="34004.SAMN04488021_14415"/>
<dbReference type="EMBL" id="FOPU01000044">
    <property type="protein sequence ID" value="SFH92761.1"/>
    <property type="molecule type" value="Genomic_DNA"/>
</dbReference>
<organism evidence="1 2">
    <name type="scientific">Paracoccus aminovorans</name>
    <dbReference type="NCBI Taxonomy" id="34004"/>
    <lineage>
        <taxon>Bacteria</taxon>
        <taxon>Pseudomonadati</taxon>
        <taxon>Pseudomonadota</taxon>
        <taxon>Alphaproteobacteria</taxon>
        <taxon>Rhodobacterales</taxon>
        <taxon>Paracoccaceae</taxon>
        <taxon>Paracoccus</taxon>
    </lineage>
</organism>
<reference evidence="1 2" key="1">
    <citation type="submission" date="2016-10" db="EMBL/GenBank/DDBJ databases">
        <authorList>
            <person name="de Groot N.N."/>
        </authorList>
    </citation>
    <scope>NUCLEOTIDE SEQUENCE [LARGE SCALE GENOMIC DNA]</scope>
    <source>
        <strain evidence="1 2">DSM 8537</strain>
    </source>
</reference>
<proteinExistence type="predicted"/>
<accession>A0A1I3E236</accession>
<dbReference type="Proteomes" id="UP000183635">
    <property type="component" value="Unassembled WGS sequence"/>
</dbReference>
<name>A0A1I3E236_9RHOB</name>
<gene>
    <name evidence="1" type="ORF">SAMN04488021_14415</name>
</gene>
<dbReference type="AlphaFoldDB" id="A0A1I3E236"/>
<keyword evidence="2" id="KW-1185">Reference proteome</keyword>
<evidence type="ECO:0000313" key="2">
    <source>
        <dbReference type="Proteomes" id="UP000183635"/>
    </source>
</evidence>
<sequence>MILVDYTPRKSDSNGTETMHFNPRSLFMTMAITTIRLDYAALPARFDPGRKNAIAEAIEAELRGHGIKADASDVISHLKIELPTAQLAAASAVLADLQLI</sequence>
<evidence type="ECO:0000313" key="1">
    <source>
        <dbReference type="EMBL" id="SFH92761.1"/>
    </source>
</evidence>